<dbReference type="InterPro" id="IPR052159">
    <property type="entry name" value="Competence_DNA_uptake"/>
</dbReference>
<dbReference type="InterPro" id="IPR004477">
    <property type="entry name" value="ComEC_N"/>
</dbReference>
<feature type="transmembrane region" description="Helical" evidence="6">
    <location>
        <begin position="427"/>
        <end position="452"/>
    </location>
</feature>
<protein>
    <submittedName>
        <fullName evidence="9">ComEC family competence protein</fullName>
    </submittedName>
</protein>
<gene>
    <name evidence="9" type="ORF">D0433_03090</name>
</gene>
<feature type="transmembrane region" description="Helical" evidence="6">
    <location>
        <begin position="5"/>
        <end position="22"/>
    </location>
</feature>
<dbReference type="PANTHER" id="PTHR30619">
    <property type="entry name" value="DNA INTERNALIZATION/COMPETENCE PROTEIN COMEC/REC2"/>
    <property type="match status" value="1"/>
</dbReference>
<comment type="caution">
    <text evidence="9">The sequence shown here is derived from an EMBL/GenBank/DDBJ whole genome shotgun (WGS) entry which is preliminary data.</text>
</comment>
<sequence length="740" mass="82313">MPYPALRLLVQVALGILIGYAYRQNVEVWFWLALSLTAITLIALALEHYRPSQALHAIWLIGYLVSVPAGFAAYTAALYEILPEETVLKFANEEVIVFAKAETDASTKNRVTQWTASVEKVILLRTADTLTASGKVRVRQYRRDTSTISLRIGEKFWLQGRFELPKPAMNQGEFDYRAFLAEQEIYLLLVSSEKSVFIKTDQVGVGSFNQKIILPAYRAISASLERLFPSGDERAFIRGMILGERSGISDEVRAAFQKTGTIHVLAISGLHVGLIALTLNIFLKRLKTTKPGKWSALLVYAAVLVCYSNITGNSPPVKRAVLMAILFEVGAILERKSYSLNTLAAAAVLMLAWNPRELFSPSFHLTNSAVAAIILIYPRLSGRYVPERETLLSKILKYFWDAGAMTVAASLGTAPFIAYYFGSVPLLGLLANLVVTDMVSLALMASIPALILDSLGLGIAEYYAVCAYYLIRGAIFVAERFSQIPFVNLQLRITPALIILFFLILATLLTLEQRRWMVRLASASLLLATVLIVQSELEKLPEPAIVFNALGRGSAVIFKTSTESILIDAGVSPKQWNRIEKQVQTVCGGVLTAFVQAHSPPKVAHAIGLNKKMLWGDSVLKLNTIVAYRPARALMKVFSKECNLLIASSAWVLKPSEFFKADVALIRLKKFKQKDAEVFKQWWHYAQPKLTVVELSGALSNFERKRFYRFAQTIPHVKTTERDGQIFFSTVHGYSTLRAQ</sequence>
<keyword evidence="2" id="KW-1003">Cell membrane</keyword>
<feature type="transmembrane region" description="Helical" evidence="6">
    <location>
        <begin position="489"/>
        <end position="509"/>
    </location>
</feature>
<organism evidence="9 10">
    <name type="scientific">Candidatus Thermochlorobacter aerophilus</name>
    <dbReference type="NCBI Taxonomy" id="1868324"/>
    <lineage>
        <taxon>Bacteria</taxon>
        <taxon>Pseudomonadati</taxon>
        <taxon>Chlorobiota</taxon>
        <taxon>Chlorobiia</taxon>
        <taxon>Chlorobiales</taxon>
        <taxon>Candidatus Thermochlorobacteriaceae</taxon>
        <taxon>Candidatus Thermochlorobacter</taxon>
    </lineage>
</organism>
<feature type="transmembrane region" description="Helical" evidence="6">
    <location>
        <begin position="58"/>
        <end position="79"/>
    </location>
</feature>
<evidence type="ECO:0000256" key="3">
    <source>
        <dbReference type="ARBA" id="ARBA00022692"/>
    </source>
</evidence>
<keyword evidence="3 6" id="KW-0812">Transmembrane</keyword>
<evidence type="ECO:0000259" key="8">
    <source>
        <dbReference type="Pfam" id="PF13567"/>
    </source>
</evidence>
<dbReference type="NCBIfam" id="TIGR00360">
    <property type="entry name" value="ComEC_N-term"/>
    <property type="match status" value="1"/>
</dbReference>
<dbReference type="Proteomes" id="UP000266389">
    <property type="component" value="Unassembled WGS sequence"/>
</dbReference>
<name>A0A395M275_9BACT</name>
<keyword evidence="5 6" id="KW-0472">Membrane</keyword>
<comment type="subcellular location">
    <subcellularLocation>
        <location evidence="1">Cell membrane</location>
        <topology evidence="1">Multi-pass membrane protein</topology>
    </subcellularLocation>
</comment>
<reference evidence="9 10" key="1">
    <citation type="journal article" date="2011" name="ISME J.">
        <title>Community ecology of hot spring cyanobacterial mats: predominant populations and their functional potential.</title>
        <authorList>
            <person name="Klatt C.G."/>
            <person name="Wood J.M."/>
            <person name="Rusch D.B."/>
            <person name="Bateson M.M."/>
            <person name="Hamamura N."/>
            <person name="Heidelberg J.F."/>
            <person name="Grossman A.R."/>
            <person name="Bhaya D."/>
            <person name="Cohan F.M."/>
            <person name="Kuhl M."/>
            <person name="Bryant D.A."/>
            <person name="Ward D.M."/>
        </authorList>
    </citation>
    <scope>NUCLEOTIDE SEQUENCE [LARGE SCALE GENOMIC DNA]</scope>
    <source>
        <strain evidence="9">OS</strain>
    </source>
</reference>
<feature type="transmembrane region" description="Helical" evidence="6">
    <location>
        <begin position="459"/>
        <end position="477"/>
    </location>
</feature>
<dbReference type="PANTHER" id="PTHR30619:SF1">
    <property type="entry name" value="RECOMBINATION PROTEIN 2"/>
    <property type="match status" value="1"/>
</dbReference>
<dbReference type="Pfam" id="PF03772">
    <property type="entry name" value="Competence"/>
    <property type="match status" value="1"/>
</dbReference>
<accession>A0A395M275</accession>
<evidence type="ECO:0000259" key="7">
    <source>
        <dbReference type="Pfam" id="PF03772"/>
    </source>
</evidence>
<evidence type="ECO:0000256" key="5">
    <source>
        <dbReference type="ARBA" id="ARBA00023136"/>
    </source>
</evidence>
<feature type="domain" description="ComEC/Rec2-related protein" evidence="7">
    <location>
        <begin position="240"/>
        <end position="513"/>
    </location>
</feature>
<evidence type="ECO:0000313" key="10">
    <source>
        <dbReference type="Proteomes" id="UP000266389"/>
    </source>
</evidence>
<dbReference type="InterPro" id="IPR025405">
    <property type="entry name" value="DUF4131"/>
</dbReference>
<feature type="transmembrane region" description="Helical" evidence="6">
    <location>
        <begin position="338"/>
        <end position="353"/>
    </location>
</feature>
<evidence type="ECO:0000256" key="4">
    <source>
        <dbReference type="ARBA" id="ARBA00022989"/>
    </source>
</evidence>
<feature type="domain" description="DUF4131" evidence="8">
    <location>
        <begin position="26"/>
        <end position="189"/>
    </location>
</feature>
<evidence type="ECO:0000256" key="6">
    <source>
        <dbReference type="SAM" id="Phobius"/>
    </source>
</evidence>
<dbReference type="AlphaFoldDB" id="A0A395M275"/>
<feature type="transmembrane region" description="Helical" evidence="6">
    <location>
        <begin position="262"/>
        <end position="282"/>
    </location>
</feature>
<dbReference type="Pfam" id="PF13567">
    <property type="entry name" value="DUF4131"/>
    <property type="match status" value="1"/>
</dbReference>
<dbReference type="GO" id="GO:0005886">
    <property type="term" value="C:plasma membrane"/>
    <property type="evidence" value="ECO:0007669"/>
    <property type="project" value="UniProtKB-SubCell"/>
</dbReference>
<feature type="transmembrane region" description="Helical" evidence="6">
    <location>
        <begin position="28"/>
        <end position="46"/>
    </location>
</feature>
<dbReference type="EMBL" id="PHFL01000014">
    <property type="protein sequence ID" value="RFM24903.1"/>
    <property type="molecule type" value="Genomic_DNA"/>
</dbReference>
<keyword evidence="4 6" id="KW-1133">Transmembrane helix</keyword>
<evidence type="ECO:0000313" key="9">
    <source>
        <dbReference type="EMBL" id="RFM24903.1"/>
    </source>
</evidence>
<evidence type="ECO:0000256" key="1">
    <source>
        <dbReference type="ARBA" id="ARBA00004651"/>
    </source>
</evidence>
<proteinExistence type="predicted"/>
<feature type="transmembrane region" description="Helical" evidence="6">
    <location>
        <begin position="398"/>
        <end position="421"/>
    </location>
</feature>
<feature type="transmembrane region" description="Helical" evidence="6">
    <location>
        <begin position="294"/>
        <end position="310"/>
    </location>
</feature>
<evidence type="ECO:0000256" key="2">
    <source>
        <dbReference type="ARBA" id="ARBA00022475"/>
    </source>
</evidence>